<name>A0A0F9KSL0_9ZZZZ</name>
<dbReference type="AlphaFoldDB" id="A0A0F9KSL0"/>
<feature type="domain" description="C2H2-type" evidence="1">
    <location>
        <begin position="9"/>
        <end position="31"/>
    </location>
</feature>
<proteinExistence type="predicted"/>
<evidence type="ECO:0000259" key="1">
    <source>
        <dbReference type="PROSITE" id="PS50157"/>
    </source>
</evidence>
<gene>
    <name evidence="2" type="ORF">LCGC14_1296610</name>
</gene>
<comment type="caution">
    <text evidence="2">The sequence shown here is derived from an EMBL/GenBank/DDBJ whole genome shotgun (WGS) entry which is preliminary data.</text>
</comment>
<dbReference type="EMBL" id="LAZR01007526">
    <property type="protein sequence ID" value="KKM84688.1"/>
    <property type="molecule type" value="Genomic_DNA"/>
</dbReference>
<dbReference type="InterPro" id="IPR013087">
    <property type="entry name" value="Znf_C2H2_type"/>
</dbReference>
<accession>A0A0F9KSL0</accession>
<sequence length="90" mass="10569">MAIKTKDGYKCFYCGEKFKHPEKADQHRDGHEIVYVPISITDINKLMHYIMLPDPEILEDTQVVRMLQLALRKKTLSMAQDRKDHGEETH</sequence>
<protein>
    <recommendedName>
        <fullName evidence="1">C2H2-type domain-containing protein</fullName>
    </recommendedName>
</protein>
<evidence type="ECO:0000313" key="2">
    <source>
        <dbReference type="EMBL" id="KKM84688.1"/>
    </source>
</evidence>
<dbReference type="PROSITE" id="PS00028">
    <property type="entry name" value="ZINC_FINGER_C2H2_1"/>
    <property type="match status" value="1"/>
</dbReference>
<reference evidence="2" key="1">
    <citation type="journal article" date="2015" name="Nature">
        <title>Complex archaea that bridge the gap between prokaryotes and eukaryotes.</title>
        <authorList>
            <person name="Spang A."/>
            <person name="Saw J.H."/>
            <person name="Jorgensen S.L."/>
            <person name="Zaremba-Niedzwiedzka K."/>
            <person name="Martijn J."/>
            <person name="Lind A.E."/>
            <person name="van Eijk R."/>
            <person name="Schleper C."/>
            <person name="Guy L."/>
            <person name="Ettema T.J."/>
        </authorList>
    </citation>
    <scope>NUCLEOTIDE SEQUENCE</scope>
</reference>
<dbReference type="PROSITE" id="PS50157">
    <property type="entry name" value="ZINC_FINGER_C2H2_2"/>
    <property type="match status" value="1"/>
</dbReference>
<organism evidence="2">
    <name type="scientific">marine sediment metagenome</name>
    <dbReference type="NCBI Taxonomy" id="412755"/>
    <lineage>
        <taxon>unclassified sequences</taxon>
        <taxon>metagenomes</taxon>
        <taxon>ecological metagenomes</taxon>
    </lineage>
</organism>